<keyword evidence="2" id="KW-1185">Reference proteome</keyword>
<evidence type="ECO:0000313" key="1">
    <source>
        <dbReference type="EMBL" id="MBB5077440.1"/>
    </source>
</evidence>
<dbReference type="RefSeq" id="WP_184961256.1">
    <property type="nucleotide sequence ID" value="NZ_JACHIN010000003.1"/>
</dbReference>
<proteinExistence type="predicted"/>
<dbReference type="PIRSF" id="PIRSF028451">
    <property type="entry name" value="UCP028451"/>
    <property type="match status" value="1"/>
</dbReference>
<dbReference type="AlphaFoldDB" id="A0A7W8EEA3"/>
<dbReference type="EMBL" id="JACHIN010000003">
    <property type="protein sequence ID" value="MBB5077440.1"/>
    <property type="molecule type" value="Genomic_DNA"/>
</dbReference>
<dbReference type="NCBIfam" id="TIGR02453">
    <property type="entry name" value="TIGR02453 family protein"/>
    <property type="match status" value="1"/>
</dbReference>
<gene>
    <name evidence="1" type="ORF">HNR40_002913</name>
</gene>
<dbReference type="Proteomes" id="UP000568380">
    <property type="component" value="Unassembled WGS sequence"/>
</dbReference>
<dbReference type="Pfam" id="PF09365">
    <property type="entry name" value="DUF2461"/>
    <property type="match status" value="1"/>
</dbReference>
<name>A0A7W8EEA3_9ACTN</name>
<comment type="caution">
    <text evidence="1">The sequence shown here is derived from an EMBL/GenBank/DDBJ whole genome shotgun (WGS) entry which is preliminary data.</text>
</comment>
<evidence type="ECO:0000313" key="2">
    <source>
        <dbReference type="Proteomes" id="UP000568380"/>
    </source>
</evidence>
<accession>A0A7W8EEA3</accession>
<protein>
    <submittedName>
        <fullName evidence="1">Uncharacterized protein (TIGR02453 family)</fullName>
    </submittedName>
</protein>
<dbReference type="InterPro" id="IPR015996">
    <property type="entry name" value="UCP028451"/>
</dbReference>
<dbReference type="PANTHER" id="PTHR36452:SF1">
    <property type="entry name" value="DUF2461 DOMAIN-CONTAINING PROTEIN"/>
    <property type="match status" value="1"/>
</dbReference>
<dbReference type="InterPro" id="IPR012808">
    <property type="entry name" value="CHP02453"/>
</dbReference>
<reference evidence="1 2" key="1">
    <citation type="submission" date="2020-08" db="EMBL/GenBank/DDBJ databases">
        <title>Genomic Encyclopedia of Type Strains, Phase IV (KMG-IV): sequencing the most valuable type-strain genomes for metagenomic binning, comparative biology and taxonomic classification.</title>
        <authorList>
            <person name="Goeker M."/>
        </authorList>
    </citation>
    <scope>NUCLEOTIDE SEQUENCE [LARGE SCALE GENOMIC DNA]</scope>
    <source>
        <strain evidence="1 2">DSM 45385</strain>
    </source>
</reference>
<sequence>MPLTAKAFDFYKQLEADNTKEFWHAHKDVYERAVREPLEELLEGLEDEFGPAKLFRPQRDTRFSTDKSPYKTSQGVTVAAEGHTGYYLMLGADGIHVGGGFHAFDTDDTRRYREAVDGEAGEKLRTIVDRLEKKGFTLVGERVKTQPRGYSADHPRIDLLRYKSLGAEKRLPKSRTTGGQALGAVRDAWRDLRPLMEWLTGPRVRS</sequence>
<dbReference type="PANTHER" id="PTHR36452">
    <property type="entry name" value="CHROMOSOME 12, WHOLE GENOME SHOTGUN SEQUENCE"/>
    <property type="match status" value="1"/>
</dbReference>
<organism evidence="1 2">
    <name type="scientific">Nonomuraea endophytica</name>
    <dbReference type="NCBI Taxonomy" id="714136"/>
    <lineage>
        <taxon>Bacteria</taxon>
        <taxon>Bacillati</taxon>
        <taxon>Actinomycetota</taxon>
        <taxon>Actinomycetes</taxon>
        <taxon>Streptosporangiales</taxon>
        <taxon>Streptosporangiaceae</taxon>
        <taxon>Nonomuraea</taxon>
    </lineage>
</organism>